<dbReference type="AlphaFoldDB" id="A0A4D6LBK5"/>
<dbReference type="Gene3D" id="1.10.510.10">
    <property type="entry name" value="Transferase(Phosphotransferase) domain 1"/>
    <property type="match status" value="1"/>
</dbReference>
<evidence type="ECO:0000313" key="25">
    <source>
        <dbReference type="Proteomes" id="UP000501690"/>
    </source>
</evidence>
<protein>
    <recommendedName>
        <fullName evidence="18">Receptor-like serine/threonine-protein kinase</fullName>
        <ecNumber evidence="18">2.7.11.1</ecNumber>
    </recommendedName>
</protein>
<feature type="domain" description="Protein kinase" evidence="21">
    <location>
        <begin position="476"/>
        <end position="753"/>
    </location>
</feature>
<dbReference type="InterPro" id="IPR003609">
    <property type="entry name" value="Pan_app"/>
</dbReference>
<keyword evidence="4 18" id="KW-0808">Transferase</keyword>
<dbReference type="Gene3D" id="3.30.200.20">
    <property type="entry name" value="Phosphorylase Kinase, domain 1"/>
    <property type="match status" value="1"/>
</dbReference>
<evidence type="ECO:0000256" key="9">
    <source>
        <dbReference type="ARBA" id="ARBA00022777"/>
    </source>
</evidence>
<dbReference type="PROSITE" id="PS50948">
    <property type="entry name" value="PAN"/>
    <property type="match status" value="1"/>
</dbReference>
<dbReference type="SMART" id="SM00220">
    <property type="entry name" value="S_TKc"/>
    <property type="match status" value="1"/>
</dbReference>
<keyword evidence="8 18" id="KW-0547">Nucleotide-binding</keyword>
<feature type="domain" description="Apple" evidence="23">
    <location>
        <begin position="301"/>
        <end position="384"/>
    </location>
</feature>
<dbReference type="PROSITE" id="PS50011">
    <property type="entry name" value="PROTEIN_KINASE_DOM"/>
    <property type="match status" value="1"/>
</dbReference>
<evidence type="ECO:0000259" key="23">
    <source>
        <dbReference type="PROSITE" id="PS50948"/>
    </source>
</evidence>
<dbReference type="Pfam" id="PF08276">
    <property type="entry name" value="PAN_2"/>
    <property type="match status" value="1"/>
</dbReference>
<evidence type="ECO:0000256" key="6">
    <source>
        <dbReference type="ARBA" id="ARBA00022729"/>
    </source>
</evidence>
<comment type="subcellular location">
    <subcellularLocation>
        <location evidence="1">Cell membrane</location>
        <topology evidence="1">Single-pass type I membrane protein</topology>
    </subcellularLocation>
</comment>
<evidence type="ECO:0000256" key="17">
    <source>
        <dbReference type="ARBA" id="ARBA00048679"/>
    </source>
</evidence>
<evidence type="ECO:0000256" key="11">
    <source>
        <dbReference type="ARBA" id="ARBA00022989"/>
    </source>
</evidence>
<dbReference type="FunFam" id="1.10.510.10:FF:000060">
    <property type="entry name" value="G-type lectin S-receptor-like serine/threonine-protein kinase"/>
    <property type="match status" value="1"/>
</dbReference>
<organism evidence="24 25">
    <name type="scientific">Vigna unguiculata</name>
    <name type="common">Cowpea</name>
    <dbReference type="NCBI Taxonomy" id="3917"/>
    <lineage>
        <taxon>Eukaryota</taxon>
        <taxon>Viridiplantae</taxon>
        <taxon>Streptophyta</taxon>
        <taxon>Embryophyta</taxon>
        <taxon>Tracheophyta</taxon>
        <taxon>Spermatophyta</taxon>
        <taxon>Magnoliopsida</taxon>
        <taxon>eudicotyledons</taxon>
        <taxon>Gunneridae</taxon>
        <taxon>Pentapetalae</taxon>
        <taxon>rosids</taxon>
        <taxon>fabids</taxon>
        <taxon>Fabales</taxon>
        <taxon>Fabaceae</taxon>
        <taxon>Papilionoideae</taxon>
        <taxon>50 kb inversion clade</taxon>
        <taxon>NPAAA clade</taxon>
        <taxon>indigoferoid/millettioid clade</taxon>
        <taxon>Phaseoleae</taxon>
        <taxon>Vigna</taxon>
    </lineage>
</organism>
<dbReference type="GO" id="GO:0005886">
    <property type="term" value="C:plasma membrane"/>
    <property type="evidence" value="ECO:0007669"/>
    <property type="project" value="UniProtKB-SubCell"/>
</dbReference>
<dbReference type="PANTHER" id="PTHR27002:SF634">
    <property type="entry name" value="SERINE_THREONINE KINASE FAMILY PROTEIN"/>
    <property type="match status" value="1"/>
</dbReference>
<dbReference type="FunFam" id="3.30.200.20:FF:000330">
    <property type="entry name" value="G-type lectin S-receptor-like serine/threonine-protein kinase At4g03230"/>
    <property type="match status" value="1"/>
</dbReference>
<dbReference type="InterPro" id="IPR008271">
    <property type="entry name" value="Ser/Thr_kinase_AS"/>
</dbReference>
<feature type="chain" id="PRO_5020033137" description="Receptor-like serine/threonine-protein kinase" evidence="20">
    <location>
        <begin position="32"/>
        <end position="793"/>
    </location>
</feature>
<evidence type="ECO:0000256" key="13">
    <source>
        <dbReference type="ARBA" id="ARBA00023157"/>
    </source>
</evidence>
<dbReference type="Proteomes" id="UP000501690">
    <property type="component" value="Linkage Group LG3"/>
</dbReference>
<keyword evidence="12 19" id="KW-0472">Membrane</keyword>
<dbReference type="EMBL" id="CP039347">
    <property type="protein sequence ID" value="QCD85938.1"/>
    <property type="molecule type" value="Genomic_DNA"/>
</dbReference>
<keyword evidence="14" id="KW-0675">Receptor</keyword>
<feature type="signal peptide" evidence="20">
    <location>
        <begin position="1"/>
        <end position="31"/>
    </location>
</feature>
<evidence type="ECO:0000256" key="14">
    <source>
        <dbReference type="ARBA" id="ARBA00023170"/>
    </source>
</evidence>
<keyword evidence="7" id="KW-0430">Lectin</keyword>
<evidence type="ECO:0000256" key="16">
    <source>
        <dbReference type="ARBA" id="ARBA00047899"/>
    </source>
</evidence>
<dbReference type="InterPro" id="IPR024171">
    <property type="entry name" value="SRK-like_kinase"/>
</dbReference>
<comment type="catalytic activity">
    <reaction evidence="16 18">
        <text>L-threonyl-[protein] + ATP = O-phospho-L-threonyl-[protein] + ADP + H(+)</text>
        <dbReference type="Rhea" id="RHEA:46608"/>
        <dbReference type="Rhea" id="RHEA-COMP:11060"/>
        <dbReference type="Rhea" id="RHEA-COMP:11605"/>
        <dbReference type="ChEBI" id="CHEBI:15378"/>
        <dbReference type="ChEBI" id="CHEBI:30013"/>
        <dbReference type="ChEBI" id="CHEBI:30616"/>
        <dbReference type="ChEBI" id="CHEBI:61977"/>
        <dbReference type="ChEBI" id="CHEBI:456216"/>
        <dbReference type="EC" id="2.7.11.1"/>
    </reaction>
</comment>
<keyword evidence="2" id="KW-1003">Cell membrane</keyword>
<dbReference type="SUPFAM" id="SSF51110">
    <property type="entry name" value="alpha-D-mannose-specific plant lectins"/>
    <property type="match status" value="1"/>
</dbReference>
<evidence type="ECO:0000256" key="19">
    <source>
        <dbReference type="SAM" id="Phobius"/>
    </source>
</evidence>
<feature type="transmembrane region" description="Helical" evidence="19">
    <location>
        <begin position="393"/>
        <end position="414"/>
    </location>
</feature>
<dbReference type="SMART" id="SM00108">
    <property type="entry name" value="B_lectin"/>
    <property type="match status" value="1"/>
</dbReference>
<comment type="catalytic activity">
    <reaction evidence="17 18">
        <text>L-seryl-[protein] + ATP = O-phospho-L-seryl-[protein] + ADP + H(+)</text>
        <dbReference type="Rhea" id="RHEA:17989"/>
        <dbReference type="Rhea" id="RHEA-COMP:9863"/>
        <dbReference type="Rhea" id="RHEA-COMP:11604"/>
        <dbReference type="ChEBI" id="CHEBI:15378"/>
        <dbReference type="ChEBI" id="CHEBI:29999"/>
        <dbReference type="ChEBI" id="CHEBI:30616"/>
        <dbReference type="ChEBI" id="CHEBI:83421"/>
        <dbReference type="ChEBI" id="CHEBI:456216"/>
        <dbReference type="EC" id="2.7.11.1"/>
    </reaction>
</comment>
<keyword evidence="9 18" id="KW-0418">Kinase</keyword>
<evidence type="ECO:0000256" key="4">
    <source>
        <dbReference type="ARBA" id="ARBA00022679"/>
    </source>
</evidence>
<dbReference type="PANTHER" id="PTHR27002">
    <property type="entry name" value="RECEPTOR-LIKE SERINE/THREONINE-PROTEIN KINASE SD1-8"/>
    <property type="match status" value="1"/>
</dbReference>
<keyword evidence="3 18" id="KW-0723">Serine/threonine-protein kinase</keyword>
<dbReference type="Gene3D" id="2.90.10.10">
    <property type="entry name" value="Bulb-type lectin domain"/>
    <property type="match status" value="1"/>
</dbReference>
<evidence type="ECO:0000256" key="15">
    <source>
        <dbReference type="ARBA" id="ARBA00023180"/>
    </source>
</evidence>
<evidence type="ECO:0000256" key="1">
    <source>
        <dbReference type="ARBA" id="ARBA00004251"/>
    </source>
</evidence>
<keyword evidence="15" id="KW-0325">Glycoprotein</keyword>
<reference evidence="24 25" key="1">
    <citation type="submission" date="2019-04" db="EMBL/GenBank/DDBJ databases">
        <title>An improved genome assembly and genetic linkage map for asparagus bean, Vigna unguiculata ssp. sesquipedialis.</title>
        <authorList>
            <person name="Xia Q."/>
            <person name="Zhang R."/>
            <person name="Dong Y."/>
        </authorList>
    </citation>
    <scope>NUCLEOTIDE SEQUENCE [LARGE SCALE GENOMIC DNA]</scope>
    <source>
        <tissue evidence="24">Leaf</tissue>
    </source>
</reference>
<dbReference type="InterPro" id="IPR001245">
    <property type="entry name" value="Ser-Thr/Tyr_kinase_cat_dom"/>
</dbReference>
<dbReference type="GO" id="GO:0005524">
    <property type="term" value="F:ATP binding"/>
    <property type="evidence" value="ECO:0007669"/>
    <property type="project" value="UniProtKB-KW"/>
</dbReference>
<dbReference type="CDD" id="cd14066">
    <property type="entry name" value="STKc_IRAK"/>
    <property type="match status" value="1"/>
</dbReference>
<dbReference type="InterPro" id="IPR000719">
    <property type="entry name" value="Prot_kinase_dom"/>
</dbReference>
<evidence type="ECO:0000259" key="22">
    <source>
        <dbReference type="PROSITE" id="PS50927"/>
    </source>
</evidence>
<dbReference type="EC" id="2.7.11.1" evidence="18"/>
<keyword evidence="10 18" id="KW-0067">ATP-binding</keyword>
<dbReference type="SUPFAM" id="SSF56112">
    <property type="entry name" value="Protein kinase-like (PK-like)"/>
    <property type="match status" value="1"/>
</dbReference>
<dbReference type="InterPro" id="IPR011009">
    <property type="entry name" value="Kinase-like_dom_sf"/>
</dbReference>
<dbReference type="Pfam" id="PF01453">
    <property type="entry name" value="B_lectin"/>
    <property type="match status" value="1"/>
</dbReference>
<proteinExistence type="inferred from homology"/>
<dbReference type="InterPro" id="IPR001480">
    <property type="entry name" value="Bulb-type_lectin_dom"/>
</dbReference>
<name>A0A4D6LBK5_VIGUN</name>
<evidence type="ECO:0000256" key="3">
    <source>
        <dbReference type="ARBA" id="ARBA00022527"/>
    </source>
</evidence>
<keyword evidence="13" id="KW-1015">Disulfide bond</keyword>
<evidence type="ECO:0000313" key="24">
    <source>
        <dbReference type="EMBL" id="QCD85938.1"/>
    </source>
</evidence>
<dbReference type="Pfam" id="PF07714">
    <property type="entry name" value="PK_Tyr_Ser-Thr"/>
    <property type="match status" value="1"/>
</dbReference>
<keyword evidence="11 19" id="KW-1133">Transmembrane helix</keyword>
<keyword evidence="5 19" id="KW-0812">Transmembrane</keyword>
<evidence type="ECO:0000256" key="5">
    <source>
        <dbReference type="ARBA" id="ARBA00022692"/>
    </source>
</evidence>
<sequence>MACSDQRKLHMLPILTYFLFWWWTTCVHVEATSNILKPGDTLNATEGAKLCSEKGTYCMYFGTTYDDENVANLYIYAQKDEWAVWTANRDQPVDTNSAVLALNHSGVLKIESGSVKKPIILYSPPQPINNTVAMLLDTGNFVLQQLHPNGSKMGVLWESFDFPTDTLLPGMKLGVNLKTGRKWSLVSWLSKHLPTPGSFSLEWEHKTKQLMIKKEQKLYWAAGENELQNIMGEAYDNIVFVSNENEAYITLKSSDEDLTKWTLLSSGQLINRNGGDVARADLCYGYNTDGGCKRWEDLPYCRDSGDAFELKQGYANLDLDLKRHEENSSYGVNDCQAICWSTCSCVAFTHLYDNETGCTFFLWNSTKGTNIASEGDKFYMLVKTNHNKTQKNWIWPIVAIGATILVICLCLLCCRVLRKRKYALEELKTKRMGIENEDLEASSTSSCAEKLEVVLKEEHDLKVFKYASIMEATNDFSSENKLGQGGFGPVYKGILPTMQEVAVKKLSKSSRQGLVEFKNELTVISKLQHTNLVQLLGYCTHEEERILIYEYMPNKSLDCILFDSAQNQLLDWNKRFSVIEGIAQGLLYLHKYSRHRIIHRDLKASNILLDENMNPKISDFGIAKMFTQQDSESNTTRIVGTYGYMSPEYAMEGVFSTKSDVYSFGVLLFEIVSGKRNNSFYTEERQLNLVGHTWELWKEGEVLKLVDPSLNDSFSEDEVMRCVHAGLLCVEENADDRPSISNVVSMLTNKSKVTTVPKKPAYYVRTKVLGEETSTKEFGLDFSQENSLNVCSI</sequence>
<evidence type="ECO:0000256" key="18">
    <source>
        <dbReference type="PIRNR" id="PIRNR000641"/>
    </source>
</evidence>
<evidence type="ECO:0000256" key="8">
    <source>
        <dbReference type="ARBA" id="ARBA00022741"/>
    </source>
</evidence>
<dbReference type="GO" id="GO:0030246">
    <property type="term" value="F:carbohydrate binding"/>
    <property type="evidence" value="ECO:0007669"/>
    <property type="project" value="UniProtKB-KW"/>
</dbReference>
<dbReference type="PROSITE" id="PS00108">
    <property type="entry name" value="PROTEIN_KINASE_ST"/>
    <property type="match status" value="1"/>
</dbReference>
<evidence type="ECO:0000259" key="21">
    <source>
        <dbReference type="PROSITE" id="PS50011"/>
    </source>
</evidence>
<dbReference type="InterPro" id="IPR036426">
    <property type="entry name" value="Bulb-type_lectin_dom_sf"/>
</dbReference>
<keyword evidence="6 20" id="KW-0732">Signal</keyword>
<evidence type="ECO:0000256" key="20">
    <source>
        <dbReference type="SAM" id="SignalP"/>
    </source>
</evidence>
<dbReference type="PIRSF" id="PIRSF000641">
    <property type="entry name" value="SRK"/>
    <property type="match status" value="1"/>
</dbReference>
<dbReference type="PROSITE" id="PS50927">
    <property type="entry name" value="BULB_LECTIN"/>
    <property type="match status" value="1"/>
</dbReference>
<evidence type="ECO:0000256" key="7">
    <source>
        <dbReference type="ARBA" id="ARBA00022734"/>
    </source>
</evidence>
<dbReference type="GO" id="GO:0106310">
    <property type="term" value="F:protein serine kinase activity"/>
    <property type="evidence" value="ECO:0007669"/>
    <property type="project" value="RHEA"/>
</dbReference>
<gene>
    <name evidence="24" type="ORF">DEO72_LG3g459</name>
</gene>
<dbReference type="GO" id="GO:0004674">
    <property type="term" value="F:protein serine/threonine kinase activity"/>
    <property type="evidence" value="ECO:0007669"/>
    <property type="project" value="UniProtKB-KW"/>
</dbReference>
<evidence type="ECO:0000256" key="10">
    <source>
        <dbReference type="ARBA" id="ARBA00022840"/>
    </source>
</evidence>
<keyword evidence="25" id="KW-1185">Reference proteome</keyword>
<comment type="similarity">
    <text evidence="18">Belongs to the protein kinase superfamily. Ser/Thr protein kinase family.</text>
</comment>
<evidence type="ECO:0000256" key="12">
    <source>
        <dbReference type="ARBA" id="ARBA00023136"/>
    </source>
</evidence>
<accession>A0A4D6LBK5</accession>
<evidence type="ECO:0000256" key="2">
    <source>
        <dbReference type="ARBA" id="ARBA00022475"/>
    </source>
</evidence>
<feature type="domain" description="Bulb-type lectin" evidence="22">
    <location>
        <begin position="33"/>
        <end position="156"/>
    </location>
</feature>